<dbReference type="GO" id="GO:0009398">
    <property type="term" value="P:FMN biosynthetic process"/>
    <property type="evidence" value="ECO:0007669"/>
    <property type="project" value="UniProtKB-UniRule"/>
</dbReference>
<evidence type="ECO:0000256" key="9">
    <source>
        <dbReference type="ARBA" id="ARBA00022777"/>
    </source>
</evidence>
<dbReference type="NCBIfam" id="NF004163">
    <property type="entry name" value="PRK05627.1-6"/>
    <property type="match status" value="1"/>
</dbReference>
<evidence type="ECO:0000256" key="11">
    <source>
        <dbReference type="ARBA" id="ARBA00022840"/>
    </source>
</evidence>
<reference evidence="17 18" key="1">
    <citation type="journal article" date="2018" name="Int. J. Syst. Evol. Microbiol.">
        <title>Parvibium lacunae gen. nov., sp. nov., a new member of the family Alcaligenaceae isolated from a freshwater pond.</title>
        <authorList>
            <person name="Chen W.M."/>
            <person name="Xie P.B."/>
            <person name="Hsu M.Y."/>
            <person name="Sheu S.Y."/>
        </authorList>
    </citation>
    <scope>NUCLEOTIDE SEQUENCE [LARGE SCALE GENOMIC DNA]</scope>
    <source>
        <strain evidence="17 18">KMB9</strain>
    </source>
</reference>
<dbReference type="InterPro" id="IPR023468">
    <property type="entry name" value="Riboflavin_kinase"/>
</dbReference>
<evidence type="ECO:0000256" key="5">
    <source>
        <dbReference type="ARBA" id="ARBA00022643"/>
    </source>
</evidence>
<keyword evidence="6 15" id="KW-0808">Transferase</keyword>
<dbReference type="FunFam" id="3.40.50.620:FF:000021">
    <property type="entry name" value="Riboflavin biosynthesis protein"/>
    <property type="match status" value="1"/>
</dbReference>
<dbReference type="SUPFAM" id="SSF82114">
    <property type="entry name" value="Riboflavin kinase-like"/>
    <property type="match status" value="1"/>
</dbReference>
<dbReference type="InterPro" id="IPR023465">
    <property type="entry name" value="Riboflavin_kinase_dom_sf"/>
</dbReference>
<keyword evidence="18" id="KW-1185">Reference proteome</keyword>
<dbReference type="Pfam" id="PF06574">
    <property type="entry name" value="FAD_syn"/>
    <property type="match status" value="1"/>
</dbReference>
<dbReference type="UniPathway" id="UPA00276">
    <property type="reaction ID" value="UER00406"/>
</dbReference>
<keyword evidence="11 15" id="KW-0067">ATP-binding</keyword>
<dbReference type="GO" id="GO:0009231">
    <property type="term" value="P:riboflavin biosynthetic process"/>
    <property type="evidence" value="ECO:0007669"/>
    <property type="project" value="InterPro"/>
</dbReference>
<dbReference type="PANTHER" id="PTHR22749:SF6">
    <property type="entry name" value="RIBOFLAVIN KINASE"/>
    <property type="match status" value="1"/>
</dbReference>
<dbReference type="GO" id="GO:0008531">
    <property type="term" value="F:riboflavin kinase activity"/>
    <property type="evidence" value="ECO:0007669"/>
    <property type="project" value="UniProtKB-UniRule"/>
</dbReference>
<comment type="catalytic activity">
    <reaction evidence="13 15">
        <text>riboflavin + ATP = FMN + ADP + H(+)</text>
        <dbReference type="Rhea" id="RHEA:14357"/>
        <dbReference type="ChEBI" id="CHEBI:15378"/>
        <dbReference type="ChEBI" id="CHEBI:30616"/>
        <dbReference type="ChEBI" id="CHEBI:57986"/>
        <dbReference type="ChEBI" id="CHEBI:58210"/>
        <dbReference type="ChEBI" id="CHEBI:456216"/>
        <dbReference type="EC" id="2.7.1.26"/>
    </reaction>
</comment>
<dbReference type="InterPro" id="IPR015865">
    <property type="entry name" value="Riboflavin_kinase_bac/euk"/>
</dbReference>
<evidence type="ECO:0000256" key="7">
    <source>
        <dbReference type="ARBA" id="ARBA00022695"/>
    </source>
</evidence>
<accession>A0A368L4H0</accession>
<dbReference type="RefSeq" id="WP_114402564.1">
    <property type="nucleotide sequence ID" value="NZ_QPGB01000002.1"/>
</dbReference>
<evidence type="ECO:0000256" key="10">
    <source>
        <dbReference type="ARBA" id="ARBA00022827"/>
    </source>
</evidence>
<comment type="pathway">
    <text evidence="3 15">Cofactor biosynthesis; FMN biosynthesis; FMN from riboflavin (ATP route): step 1/1.</text>
</comment>
<dbReference type="InterPro" id="IPR014729">
    <property type="entry name" value="Rossmann-like_a/b/a_fold"/>
</dbReference>
<dbReference type="GO" id="GO:0006747">
    <property type="term" value="P:FAD biosynthetic process"/>
    <property type="evidence" value="ECO:0007669"/>
    <property type="project" value="UniProtKB-UniRule"/>
</dbReference>
<name>A0A368L4H0_9BURK</name>
<evidence type="ECO:0000256" key="1">
    <source>
        <dbReference type="ARBA" id="ARBA00002121"/>
    </source>
</evidence>
<dbReference type="SUPFAM" id="SSF52374">
    <property type="entry name" value="Nucleotidylyl transferase"/>
    <property type="match status" value="1"/>
</dbReference>
<keyword evidence="10 15" id="KW-0274">FAD</keyword>
<dbReference type="UniPathway" id="UPA00277">
    <property type="reaction ID" value="UER00407"/>
</dbReference>
<evidence type="ECO:0000256" key="12">
    <source>
        <dbReference type="ARBA" id="ARBA00023268"/>
    </source>
</evidence>
<evidence type="ECO:0000313" key="17">
    <source>
        <dbReference type="EMBL" id="RCS58481.1"/>
    </source>
</evidence>
<keyword evidence="4 15" id="KW-0285">Flavoprotein</keyword>
<dbReference type="GO" id="GO:0005524">
    <property type="term" value="F:ATP binding"/>
    <property type="evidence" value="ECO:0007669"/>
    <property type="project" value="UniProtKB-UniRule"/>
</dbReference>
<dbReference type="Pfam" id="PF01687">
    <property type="entry name" value="Flavokinase"/>
    <property type="match status" value="1"/>
</dbReference>
<keyword evidence="8 15" id="KW-0547">Nucleotide-binding</keyword>
<evidence type="ECO:0000313" key="18">
    <source>
        <dbReference type="Proteomes" id="UP000252357"/>
    </source>
</evidence>
<dbReference type="Proteomes" id="UP000252357">
    <property type="component" value="Unassembled WGS sequence"/>
</dbReference>
<keyword evidence="12" id="KW-0511">Multifunctional enzyme</keyword>
<comment type="caution">
    <text evidence="17">The sequence shown here is derived from an EMBL/GenBank/DDBJ whole genome shotgun (WGS) entry which is preliminary data.</text>
</comment>
<evidence type="ECO:0000256" key="15">
    <source>
        <dbReference type="PIRNR" id="PIRNR004491"/>
    </source>
</evidence>
<comment type="similarity">
    <text evidence="15">Belongs to the ribF family.</text>
</comment>
<evidence type="ECO:0000256" key="3">
    <source>
        <dbReference type="ARBA" id="ARBA00005201"/>
    </source>
</evidence>
<evidence type="ECO:0000256" key="4">
    <source>
        <dbReference type="ARBA" id="ARBA00022630"/>
    </source>
</evidence>
<dbReference type="CDD" id="cd02064">
    <property type="entry name" value="FAD_synthetase_N"/>
    <property type="match status" value="1"/>
</dbReference>
<dbReference type="Gene3D" id="3.40.50.620">
    <property type="entry name" value="HUPs"/>
    <property type="match status" value="1"/>
</dbReference>
<evidence type="ECO:0000256" key="8">
    <source>
        <dbReference type="ARBA" id="ARBA00022741"/>
    </source>
</evidence>
<keyword evidence="7 15" id="KW-0548">Nucleotidyltransferase</keyword>
<dbReference type="NCBIfam" id="NF004159">
    <property type="entry name" value="PRK05627.1-2"/>
    <property type="match status" value="1"/>
</dbReference>
<evidence type="ECO:0000256" key="14">
    <source>
        <dbReference type="ARBA" id="ARBA00049494"/>
    </source>
</evidence>
<sequence length="340" mass="37437">MVAALRSPIRLHLSDRLTAPNTATPRVLSIGNFDGVHRGHQALLAAAQAQAQVLGVSHDVLTFEPHPREFFAQRGVGILSTSTQPAPYRIQTLRDRLEALQEAGADRVFLLRFNQALAAMSATAFVEQILVQQLNVKQIWIGDDFRFGARRQGDYSLLSHLGQHHGFTAHTLPTVTENGLRISSSAVRTALQIGNLSQAKSFLGHPIYYSGHVLHGQKLGRTLGFPTLNLRLSAAKVQGLHWQPALQGILVVRVLGLGEHPIYGVASLGCRPTVEEAGRYILEVHLFNWRGDAYGRCVKVECLHKLRDEEKYVDLPTLRQAITNDVTAAQAWLAQNAAQL</sequence>
<proteinExistence type="inferred from homology"/>
<dbReference type="SMART" id="SM00904">
    <property type="entry name" value="Flavokinase"/>
    <property type="match status" value="1"/>
</dbReference>
<dbReference type="OrthoDB" id="9803667at2"/>
<dbReference type="EC" id="2.7.1.26" evidence="15"/>
<dbReference type="NCBIfam" id="TIGR00083">
    <property type="entry name" value="ribF"/>
    <property type="match status" value="1"/>
</dbReference>
<gene>
    <name evidence="17" type="ORF">DU000_06625</name>
</gene>
<keyword evidence="9 15" id="KW-0418">Kinase</keyword>
<comment type="function">
    <text evidence="1">Catalyzes the phosphorylation of riboflavin to FMN followed by the adenylation of FMN to FAD.</text>
</comment>
<feature type="domain" description="Riboflavin kinase" evidence="16">
    <location>
        <begin position="202"/>
        <end position="334"/>
    </location>
</feature>
<evidence type="ECO:0000256" key="6">
    <source>
        <dbReference type="ARBA" id="ARBA00022679"/>
    </source>
</evidence>
<dbReference type="InterPro" id="IPR015864">
    <property type="entry name" value="FAD_synthase"/>
</dbReference>
<dbReference type="EMBL" id="QPGB01000002">
    <property type="protein sequence ID" value="RCS58481.1"/>
    <property type="molecule type" value="Genomic_DNA"/>
</dbReference>
<evidence type="ECO:0000256" key="2">
    <source>
        <dbReference type="ARBA" id="ARBA00004726"/>
    </source>
</evidence>
<dbReference type="Gene3D" id="2.40.30.30">
    <property type="entry name" value="Riboflavin kinase-like"/>
    <property type="match status" value="1"/>
</dbReference>
<evidence type="ECO:0000256" key="13">
    <source>
        <dbReference type="ARBA" id="ARBA00047880"/>
    </source>
</evidence>
<protein>
    <recommendedName>
        <fullName evidence="15">Riboflavin biosynthesis protein</fullName>
    </recommendedName>
    <domain>
        <recommendedName>
            <fullName evidence="15">Riboflavin kinase</fullName>
            <ecNumber evidence="15">2.7.1.26</ecNumber>
        </recommendedName>
        <alternativeName>
            <fullName evidence="15">Flavokinase</fullName>
        </alternativeName>
    </domain>
    <domain>
        <recommendedName>
            <fullName evidence="15">FMN adenylyltransferase</fullName>
            <ecNumber evidence="15">2.7.7.2</ecNumber>
        </recommendedName>
        <alternativeName>
            <fullName evidence="15">FAD pyrophosphorylase</fullName>
        </alternativeName>
        <alternativeName>
            <fullName evidence="15">FAD synthase</fullName>
        </alternativeName>
    </domain>
</protein>
<dbReference type="EC" id="2.7.7.2" evidence="15"/>
<keyword evidence="5 15" id="KW-0288">FMN</keyword>
<dbReference type="PANTHER" id="PTHR22749">
    <property type="entry name" value="RIBOFLAVIN KINASE/FMN ADENYLYLTRANSFERASE"/>
    <property type="match status" value="1"/>
</dbReference>
<dbReference type="InterPro" id="IPR002606">
    <property type="entry name" value="Riboflavin_kinase_bac"/>
</dbReference>
<dbReference type="PIRSF" id="PIRSF004491">
    <property type="entry name" value="FAD_Synth"/>
    <property type="match status" value="1"/>
</dbReference>
<organism evidence="17 18">
    <name type="scientific">Parvibium lacunae</name>
    <dbReference type="NCBI Taxonomy" id="1888893"/>
    <lineage>
        <taxon>Bacteria</taxon>
        <taxon>Pseudomonadati</taxon>
        <taxon>Pseudomonadota</taxon>
        <taxon>Betaproteobacteria</taxon>
        <taxon>Burkholderiales</taxon>
        <taxon>Alcaligenaceae</taxon>
        <taxon>Parvibium</taxon>
    </lineage>
</organism>
<comment type="catalytic activity">
    <reaction evidence="14 15">
        <text>FMN + ATP + H(+) = FAD + diphosphate</text>
        <dbReference type="Rhea" id="RHEA:17237"/>
        <dbReference type="ChEBI" id="CHEBI:15378"/>
        <dbReference type="ChEBI" id="CHEBI:30616"/>
        <dbReference type="ChEBI" id="CHEBI:33019"/>
        <dbReference type="ChEBI" id="CHEBI:57692"/>
        <dbReference type="ChEBI" id="CHEBI:58210"/>
        <dbReference type="EC" id="2.7.7.2"/>
    </reaction>
</comment>
<dbReference type="AlphaFoldDB" id="A0A368L4H0"/>
<evidence type="ECO:0000259" key="16">
    <source>
        <dbReference type="SMART" id="SM00904"/>
    </source>
</evidence>
<dbReference type="GO" id="GO:0003919">
    <property type="term" value="F:FMN adenylyltransferase activity"/>
    <property type="evidence" value="ECO:0007669"/>
    <property type="project" value="UniProtKB-UniRule"/>
</dbReference>
<comment type="pathway">
    <text evidence="2 15">Cofactor biosynthesis; FAD biosynthesis; FAD from FMN: step 1/1.</text>
</comment>